<protein>
    <submittedName>
        <fullName evidence="2">Uncharacterized protein</fullName>
    </submittedName>
</protein>
<gene>
    <name evidence="2" type="ORF">PBD2.210</name>
</gene>
<proteinExistence type="predicted"/>
<reference evidence="2" key="1">
    <citation type="journal article" date="2003" name="J. Bacteriol.">
        <title>Complete nucleotide sequence and genetic organization of the 210-kilobase linear plasmid of Rhodococcus erythropolis BD2.</title>
        <authorList>
            <person name="Stecker C."/>
            <person name="Johann A."/>
            <person name="Herzberg C."/>
            <person name="Averhoff B."/>
            <person name="Gottschalk G."/>
        </authorList>
    </citation>
    <scope>NUCLEOTIDE SEQUENCE</scope>
    <source>
        <strain evidence="2">BD2</strain>
        <plasmid evidence="2">pBD2</plasmid>
    </source>
</reference>
<name>Q6XMT6_RHOER</name>
<dbReference type="AlphaFoldDB" id="Q6XMT6"/>
<accession>Q6XMT6</accession>
<sequence length="338" mass="38663">MPAPIKPIQALRSDARKPLGGTQRDPQCQLCISLGRLRTVMCVALNVPNSRDVPTKLQNRCSKPGLSPLELRRLCRLQLVTQCSSPVARCRKRFLKSRADIRDRVRIPTGADFSFRLRECRNCALPATTAQVGERRFFDYYPCSCHHCRQDQSRVHNRVVGREHLLKFLDQQLLLELPVRQRLGDIGMHRRPVPQGEPLEVRRQEIEEQLRPITELQRPIERVLDIERVRNLALVEPALVERAVLVFEGCQGHRNRGHSPLIVRPRRPRAELPLPENPQDSLDELLFESTVKPPLVGLTLQRLATVEIDRCLTPVLRCFHGQTVTYDRAVSSPQVSDA</sequence>
<dbReference type="EMBL" id="AY223810">
    <property type="protein sequence ID" value="AAP74095.1"/>
    <property type="molecule type" value="Genomic_DNA"/>
</dbReference>
<geneLocation type="plasmid" evidence="2">
    <name>pBD2</name>
</geneLocation>
<organism evidence="2">
    <name type="scientific">Rhodococcus erythropolis</name>
    <name type="common">Arthrobacter picolinophilus</name>
    <dbReference type="NCBI Taxonomy" id="1833"/>
    <lineage>
        <taxon>Bacteria</taxon>
        <taxon>Bacillati</taxon>
        <taxon>Actinomycetota</taxon>
        <taxon>Actinomycetes</taxon>
        <taxon>Mycobacteriales</taxon>
        <taxon>Nocardiaceae</taxon>
        <taxon>Rhodococcus</taxon>
        <taxon>Rhodococcus erythropolis group</taxon>
    </lineage>
</organism>
<keyword evidence="2" id="KW-0614">Plasmid</keyword>
<evidence type="ECO:0000256" key="1">
    <source>
        <dbReference type="SAM" id="MobiDB-lite"/>
    </source>
</evidence>
<evidence type="ECO:0000313" key="2">
    <source>
        <dbReference type="EMBL" id="AAP74095.1"/>
    </source>
</evidence>
<feature type="region of interest" description="Disordered" evidence="1">
    <location>
        <begin position="1"/>
        <end position="24"/>
    </location>
</feature>